<proteinExistence type="predicted"/>
<protein>
    <submittedName>
        <fullName evidence="1">Uncharacterized protein</fullName>
    </submittedName>
</protein>
<dbReference type="Proteomes" id="UP000814033">
    <property type="component" value="Unassembled WGS sequence"/>
</dbReference>
<evidence type="ECO:0000313" key="2">
    <source>
        <dbReference type="Proteomes" id="UP000814033"/>
    </source>
</evidence>
<evidence type="ECO:0000313" key="1">
    <source>
        <dbReference type="EMBL" id="KAI0045456.1"/>
    </source>
</evidence>
<gene>
    <name evidence="1" type="ORF">FA95DRAFT_1680455</name>
</gene>
<reference evidence="1" key="2">
    <citation type="journal article" date="2022" name="New Phytol.">
        <title>Evolutionary transition to the ectomycorrhizal habit in the genomes of a hyperdiverse lineage of mushroom-forming fungi.</title>
        <authorList>
            <person name="Looney B."/>
            <person name="Miyauchi S."/>
            <person name="Morin E."/>
            <person name="Drula E."/>
            <person name="Courty P.E."/>
            <person name="Kohler A."/>
            <person name="Kuo A."/>
            <person name="LaButti K."/>
            <person name="Pangilinan J."/>
            <person name="Lipzen A."/>
            <person name="Riley R."/>
            <person name="Andreopoulos W."/>
            <person name="He G."/>
            <person name="Johnson J."/>
            <person name="Nolan M."/>
            <person name="Tritt A."/>
            <person name="Barry K.W."/>
            <person name="Grigoriev I.V."/>
            <person name="Nagy L.G."/>
            <person name="Hibbett D."/>
            <person name="Henrissat B."/>
            <person name="Matheny P.B."/>
            <person name="Labbe J."/>
            <person name="Martin F.M."/>
        </authorList>
    </citation>
    <scope>NUCLEOTIDE SEQUENCE</scope>
    <source>
        <strain evidence="1">FP105234-sp</strain>
    </source>
</reference>
<reference evidence="1" key="1">
    <citation type="submission" date="2021-02" db="EMBL/GenBank/DDBJ databases">
        <authorList>
            <consortium name="DOE Joint Genome Institute"/>
            <person name="Ahrendt S."/>
            <person name="Looney B.P."/>
            <person name="Miyauchi S."/>
            <person name="Morin E."/>
            <person name="Drula E."/>
            <person name="Courty P.E."/>
            <person name="Chicoki N."/>
            <person name="Fauchery L."/>
            <person name="Kohler A."/>
            <person name="Kuo A."/>
            <person name="Labutti K."/>
            <person name="Pangilinan J."/>
            <person name="Lipzen A."/>
            <person name="Riley R."/>
            <person name="Andreopoulos W."/>
            <person name="He G."/>
            <person name="Johnson J."/>
            <person name="Barry K.W."/>
            <person name="Grigoriev I.V."/>
            <person name="Nagy L."/>
            <person name="Hibbett D."/>
            <person name="Henrissat B."/>
            <person name="Matheny P.B."/>
            <person name="Labbe J."/>
            <person name="Martin F."/>
        </authorList>
    </citation>
    <scope>NUCLEOTIDE SEQUENCE</scope>
    <source>
        <strain evidence="1">FP105234-sp</strain>
    </source>
</reference>
<sequence length="107" mass="12048">MDRDQPSSYWWTLELDDSTKVVVSSTTSWNSISKIAPNGVTVKQCAVAGEVQLYVAKTLLDPESWALMNQTVRNAYVANIYHDEFVGDRTPPIMLGSLSCRHKEQQK</sequence>
<accession>A0ACB8RP34</accession>
<keyword evidence="2" id="KW-1185">Reference proteome</keyword>
<comment type="caution">
    <text evidence="1">The sequence shown here is derived from an EMBL/GenBank/DDBJ whole genome shotgun (WGS) entry which is preliminary data.</text>
</comment>
<dbReference type="EMBL" id="MU275951">
    <property type="protein sequence ID" value="KAI0045456.1"/>
    <property type="molecule type" value="Genomic_DNA"/>
</dbReference>
<name>A0ACB8RP34_9AGAM</name>
<organism evidence="1 2">
    <name type="scientific">Auriscalpium vulgare</name>
    <dbReference type="NCBI Taxonomy" id="40419"/>
    <lineage>
        <taxon>Eukaryota</taxon>
        <taxon>Fungi</taxon>
        <taxon>Dikarya</taxon>
        <taxon>Basidiomycota</taxon>
        <taxon>Agaricomycotina</taxon>
        <taxon>Agaricomycetes</taxon>
        <taxon>Russulales</taxon>
        <taxon>Auriscalpiaceae</taxon>
        <taxon>Auriscalpium</taxon>
    </lineage>
</organism>